<organism evidence="2 3">
    <name type="scientific">Pyronema omphalodes (strain CBS 100304)</name>
    <name type="common">Pyronema confluens</name>
    <dbReference type="NCBI Taxonomy" id="1076935"/>
    <lineage>
        <taxon>Eukaryota</taxon>
        <taxon>Fungi</taxon>
        <taxon>Dikarya</taxon>
        <taxon>Ascomycota</taxon>
        <taxon>Pezizomycotina</taxon>
        <taxon>Pezizomycetes</taxon>
        <taxon>Pezizales</taxon>
        <taxon>Pyronemataceae</taxon>
        <taxon>Pyronema</taxon>
    </lineage>
</organism>
<reference evidence="2 3" key="1">
    <citation type="journal article" date="2013" name="PLoS Genet.">
        <title>The genome and development-dependent transcriptomes of Pyronema confluens: a window into fungal evolution.</title>
        <authorList>
            <person name="Traeger S."/>
            <person name="Altegoer F."/>
            <person name="Freitag M."/>
            <person name="Gabaldon T."/>
            <person name="Kempken F."/>
            <person name="Kumar A."/>
            <person name="Marcet-Houben M."/>
            <person name="Poggeler S."/>
            <person name="Stajich J.E."/>
            <person name="Nowrousian M."/>
        </authorList>
    </citation>
    <scope>NUCLEOTIDE SEQUENCE [LARGE SCALE GENOMIC DNA]</scope>
    <source>
        <strain evidence="3">CBS 100304</strain>
        <tissue evidence="2">Vegetative mycelium</tissue>
    </source>
</reference>
<evidence type="ECO:0000313" key="3">
    <source>
        <dbReference type="Proteomes" id="UP000018144"/>
    </source>
</evidence>
<dbReference type="OrthoDB" id="10462514at2759"/>
<accession>U4LSF1</accession>
<name>U4LSF1_PYROM</name>
<sequence length="109" mass="12016">MKFFILAIAASLIPAIGGSPVATDVAIKRRECAETSMTNAECKPRWNMMFKRKVVFEGKACKHGDFCFGTNCVNGICRRKARAINDDCIHGDFCVLTVCRNGKCITPPQ</sequence>
<feature type="chain" id="PRO_5004651730" evidence="1">
    <location>
        <begin position="19"/>
        <end position="109"/>
    </location>
</feature>
<evidence type="ECO:0000313" key="2">
    <source>
        <dbReference type="EMBL" id="CCX34519.1"/>
    </source>
</evidence>
<dbReference type="EMBL" id="HF936567">
    <property type="protein sequence ID" value="CCX34519.1"/>
    <property type="molecule type" value="Genomic_DNA"/>
</dbReference>
<feature type="signal peptide" evidence="1">
    <location>
        <begin position="1"/>
        <end position="18"/>
    </location>
</feature>
<protein>
    <submittedName>
        <fullName evidence="2">Uncharacterized protein</fullName>
    </submittedName>
</protein>
<keyword evidence="1" id="KW-0732">Signal</keyword>
<proteinExistence type="predicted"/>
<dbReference type="Proteomes" id="UP000018144">
    <property type="component" value="Unassembled WGS sequence"/>
</dbReference>
<gene>
    <name evidence="2" type="ORF">PCON_03912</name>
</gene>
<keyword evidence="3" id="KW-1185">Reference proteome</keyword>
<dbReference type="AlphaFoldDB" id="U4LSF1"/>
<evidence type="ECO:0000256" key="1">
    <source>
        <dbReference type="SAM" id="SignalP"/>
    </source>
</evidence>